<evidence type="ECO:0000313" key="10">
    <source>
        <dbReference type="Proteomes" id="UP000435177"/>
    </source>
</evidence>
<evidence type="ECO:0000256" key="4">
    <source>
        <dbReference type="ARBA" id="ARBA00022544"/>
    </source>
</evidence>
<reference evidence="9 10" key="1">
    <citation type="submission" date="2019-11" db="EMBL/GenBank/DDBJ databases">
        <title>Draft genome sequences of five Paenibacillus species of dairy origin.</title>
        <authorList>
            <person name="Olajide A.M."/>
            <person name="Chen S."/>
            <person name="Lapointe G."/>
        </authorList>
    </citation>
    <scope>NUCLEOTIDE SEQUENCE [LARGE SCALE GENOMIC DNA]</scope>
    <source>
        <strain evidence="9 10">3CS1</strain>
    </source>
</reference>
<evidence type="ECO:0000313" key="9">
    <source>
        <dbReference type="EMBL" id="MUG67800.1"/>
    </source>
</evidence>
<dbReference type="PANTHER" id="PTHR34975:SF2">
    <property type="entry name" value="SPORE GERMINATION PROTEIN A2"/>
    <property type="match status" value="1"/>
</dbReference>
<keyword evidence="3" id="KW-0813">Transport</keyword>
<evidence type="ECO:0000256" key="1">
    <source>
        <dbReference type="ARBA" id="ARBA00004141"/>
    </source>
</evidence>
<dbReference type="PANTHER" id="PTHR34975">
    <property type="entry name" value="SPORE GERMINATION PROTEIN A2"/>
    <property type="match status" value="1"/>
</dbReference>
<comment type="subcellular location">
    <subcellularLocation>
        <location evidence="1">Membrane</location>
        <topology evidence="1">Multi-pass membrane protein</topology>
    </subcellularLocation>
</comment>
<accession>A0ABW9T3D8</accession>
<dbReference type="EMBL" id="WOAA01000018">
    <property type="protein sequence ID" value="MUG67800.1"/>
    <property type="molecule type" value="Genomic_DNA"/>
</dbReference>
<comment type="caution">
    <text evidence="9">The sequence shown here is derived from an EMBL/GenBank/DDBJ whole genome shotgun (WGS) entry which is preliminary data.</text>
</comment>
<dbReference type="Proteomes" id="UP000435177">
    <property type="component" value="Unassembled WGS sequence"/>
</dbReference>
<organism evidence="9 10">
    <name type="scientific">Paenibacillus campinasensis</name>
    <dbReference type="NCBI Taxonomy" id="66347"/>
    <lineage>
        <taxon>Bacteria</taxon>
        <taxon>Bacillati</taxon>
        <taxon>Bacillota</taxon>
        <taxon>Bacilli</taxon>
        <taxon>Bacillales</taxon>
        <taxon>Paenibacillaceae</taxon>
        <taxon>Paenibacillus</taxon>
    </lineage>
</organism>
<evidence type="ECO:0000256" key="3">
    <source>
        <dbReference type="ARBA" id="ARBA00022448"/>
    </source>
</evidence>
<dbReference type="InterPro" id="IPR004761">
    <property type="entry name" value="Spore_GerAB"/>
</dbReference>
<keyword evidence="4" id="KW-0309">Germination</keyword>
<keyword evidence="10" id="KW-1185">Reference proteome</keyword>
<sequence>MPIGLIRLLSTVMSYIPIATANKTYPTLTLVRSYEYQGLIFERFESLMLVIWIMQMFTSFSIMHYAASLGCSTMFNKKPNSLLFVTLPLIFIVSMVPKTLMETVKLGEMLGVASIILFGGFPPILLLVSVIRKKGMRRK</sequence>
<feature type="transmembrane region" description="Helical" evidence="8">
    <location>
        <begin position="109"/>
        <end position="131"/>
    </location>
</feature>
<comment type="similarity">
    <text evidence="2">Belongs to the amino acid-polyamine-organocation (APC) superfamily. Spore germination protein (SGP) (TC 2.A.3.9) family.</text>
</comment>
<evidence type="ECO:0000256" key="5">
    <source>
        <dbReference type="ARBA" id="ARBA00022692"/>
    </source>
</evidence>
<feature type="transmembrane region" description="Helical" evidence="8">
    <location>
        <begin position="79"/>
        <end position="97"/>
    </location>
</feature>
<feature type="transmembrane region" description="Helical" evidence="8">
    <location>
        <begin position="45"/>
        <end position="67"/>
    </location>
</feature>
<gene>
    <name evidence="9" type="ORF">GNP94_17570</name>
</gene>
<evidence type="ECO:0000256" key="7">
    <source>
        <dbReference type="ARBA" id="ARBA00023136"/>
    </source>
</evidence>
<evidence type="ECO:0000256" key="8">
    <source>
        <dbReference type="SAM" id="Phobius"/>
    </source>
</evidence>
<keyword evidence="7 8" id="KW-0472">Membrane</keyword>
<name>A0ABW9T3D8_9BACL</name>
<protein>
    <submittedName>
        <fullName evidence="9">GerAB/ArcD/ProY family transporter</fullName>
    </submittedName>
</protein>
<proteinExistence type="inferred from homology"/>
<keyword evidence="5 8" id="KW-0812">Transmembrane</keyword>
<evidence type="ECO:0000256" key="6">
    <source>
        <dbReference type="ARBA" id="ARBA00022989"/>
    </source>
</evidence>
<keyword evidence="6 8" id="KW-1133">Transmembrane helix</keyword>
<evidence type="ECO:0000256" key="2">
    <source>
        <dbReference type="ARBA" id="ARBA00007998"/>
    </source>
</evidence>
<dbReference type="Pfam" id="PF03845">
    <property type="entry name" value="Spore_permease"/>
    <property type="match status" value="1"/>
</dbReference>